<feature type="DNA-binding region" description="Homeobox" evidence="6">
    <location>
        <begin position="620"/>
        <end position="689"/>
    </location>
</feature>
<evidence type="ECO:0000313" key="12">
    <source>
        <dbReference type="Proteomes" id="UP000683360"/>
    </source>
</evidence>
<dbReference type="PANTHER" id="PTHR15116:SF16">
    <property type="entry name" value="DEFECTIVE PROVENTRICULUS, ISOFORM A"/>
    <property type="match status" value="1"/>
</dbReference>
<evidence type="ECO:0000256" key="4">
    <source>
        <dbReference type="ARBA" id="ARBA00023155"/>
    </source>
</evidence>
<dbReference type="AlphaFoldDB" id="A0A8S3S6P3"/>
<dbReference type="EMBL" id="CAJPWZ010001490">
    <property type="protein sequence ID" value="CAG2216758.1"/>
    <property type="molecule type" value="Genomic_DNA"/>
</dbReference>
<dbReference type="InterPro" id="IPR032392">
    <property type="entry name" value="ULD"/>
</dbReference>
<dbReference type="PROSITE" id="PS50071">
    <property type="entry name" value="HOMEOBOX_2"/>
    <property type="match status" value="2"/>
</dbReference>
<evidence type="ECO:0000256" key="1">
    <source>
        <dbReference type="ARBA" id="ARBA00022737"/>
    </source>
</evidence>
<dbReference type="InterPro" id="IPR009057">
    <property type="entry name" value="Homeodomain-like_sf"/>
</dbReference>
<dbReference type="Pfam" id="PF00046">
    <property type="entry name" value="Homeodomain"/>
    <property type="match status" value="2"/>
</dbReference>
<feature type="domain" description="CMP" evidence="10">
    <location>
        <begin position="70"/>
        <end position="177"/>
    </location>
</feature>
<protein>
    <recommendedName>
        <fullName evidence="13">DNA-binding protein SATB2</fullName>
    </recommendedName>
</protein>
<dbReference type="InterPro" id="IPR038216">
    <property type="entry name" value="SATB_CUTL_sf"/>
</dbReference>
<feature type="compositionally biased region" description="Polar residues" evidence="8">
    <location>
        <begin position="479"/>
        <end position="505"/>
    </location>
</feature>
<feature type="compositionally biased region" description="Basic and acidic residues" evidence="8">
    <location>
        <begin position="246"/>
        <end position="263"/>
    </location>
</feature>
<sequence>MDFHAAMETFAEAWVAANVHTAVNTDPGQINKQSQNMEDQTTNVSKDHPKVIANHQQPPTSQPTSPTAGAKSLPIHCVVEQTSGPVSFDDDGSSHYTVELDSYAILPCTTLFSELVRAALVKLGYNSTESMNAKGAIQIKNWRPLTFEAISNNSKSTVEDILGELTQVAKLRIRLCSKAKISSVDEVKGRLLQLLLNQSQGLLMNSGCPIEKSLLTTFAKGDAYANLSPELRQAFDKWYAEQIRSVKPEESRNTHETSREKQVETIQHTESTSVSSTMPSAITSSPHFHCKTRMRTSFDPEHEIPRLQRWFQDNQHPTREQMIHYLDELNSLDARKGRRPLDLTNIIYWFKNARAAHRRASRQFDGDGSFDLEDGQGTSPTGDQNLPYLPNKNAVYMLPYPIHGHHFPTTEDSRLPSETAKGQQNISNEDSREPFDLSQSRTSSQSKSPVEIKREVTSPLIKETGSVQLKQEADDTENNNKSSPAVNGCNKSDVSSPRETNNYDGNSKMNSDSEMDDSEFEDDKSNVGSDSSHEAANLSIKNMENQGFLSNGLAHLPKTSTGLHQPLHIPHFPHPLAMHYFPMNTHFMAQQAARYNQQQQQQQTSQMSRSNSSSNTHRKRRTRVFIDPMSEIPILEKWFAEDTHPSSYMIDKYTDELNRSEYRQKFPRLEPKNIQLWFKNHRAKVKRMRLSQDYDHMDQVMLDSDDQSDIIKREIHS</sequence>
<feature type="compositionally biased region" description="Polar residues" evidence="8">
    <location>
        <begin position="264"/>
        <end position="285"/>
    </location>
</feature>
<evidence type="ECO:0000313" key="11">
    <source>
        <dbReference type="EMBL" id="CAG2216758.1"/>
    </source>
</evidence>
<evidence type="ECO:0000256" key="5">
    <source>
        <dbReference type="ARBA" id="ARBA00023242"/>
    </source>
</evidence>
<dbReference type="OrthoDB" id="10052721at2759"/>
<feature type="domain" description="Homeobox" evidence="9">
    <location>
        <begin position="290"/>
        <end position="360"/>
    </location>
</feature>
<dbReference type="Gene3D" id="3.10.20.710">
    <property type="entry name" value="SATB, ubiquitin-like oligomerisation domain"/>
    <property type="match status" value="1"/>
</dbReference>
<dbReference type="InterPro" id="IPR039673">
    <property type="entry name" value="SATB1/SATB2"/>
</dbReference>
<feature type="region of interest" description="Disordered" evidence="8">
    <location>
        <begin position="366"/>
        <end position="390"/>
    </location>
</feature>
<evidence type="ECO:0000259" key="9">
    <source>
        <dbReference type="PROSITE" id="PS50071"/>
    </source>
</evidence>
<evidence type="ECO:0000256" key="3">
    <source>
        <dbReference type="ARBA" id="ARBA00023125"/>
    </source>
</evidence>
<evidence type="ECO:0000256" key="8">
    <source>
        <dbReference type="SAM" id="MobiDB-lite"/>
    </source>
</evidence>
<gene>
    <name evidence="11" type="ORF">MEDL_30487</name>
</gene>
<keyword evidence="1" id="KW-0677">Repeat</keyword>
<dbReference type="PROSITE" id="PS51982">
    <property type="entry name" value="CMP"/>
    <property type="match status" value="1"/>
</dbReference>
<feature type="region of interest" description="Disordered" evidence="8">
    <location>
        <begin position="592"/>
        <end position="622"/>
    </location>
</feature>
<organism evidence="11 12">
    <name type="scientific">Mytilus edulis</name>
    <name type="common">Blue mussel</name>
    <dbReference type="NCBI Taxonomy" id="6550"/>
    <lineage>
        <taxon>Eukaryota</taxon>
        <taxon>Metazoa</taxon>
        <taxon>Spiralia</taxon>
        <taxon>Lophotrochozoa</taxon>
        <taxon>Mollusca</taxon>
        <taxon>Bivalvia</taxon>
        <taxon>Autobranchia</taxon>
        <taxon>Pteriomorphia</taxon>
        <taxon>Mytilida</taxon>
        <taxon>Mytiloidea</taxon>
        <taxon>Mytilidae</taxon>
        <taxon>Mytilinae</taxon>
        <taxon>Mytilus</taxon>
    </lineage>
</organism>
<dbReference type="GO" id="GO:0000978">
    <property type="term" value="F:RNA polymerase II cis-regulatory region sequence-specific DNA binding"/>
    <property type="evidence" value="ECO:0007669"/>
    <property type="project" value="TreeGrafter"/>
</dbReference>
<dbReference type="GO" id="GO:0006338">
    <property type="term" value="P:chromatin remodeling"/>
    <property type="evidence" value="ECO:0007669"/>
    <property type="project" value="InterPro"/>
</dbReference>
<evidence type="ECO:0008006" key="13">
    <source>
        <dbReference type="Google" id="ProtNLM"/>
    </source>
</evidence>
<evidence type="ECO:0000259" key="10">
    <source>
        <dbReference type="PROSITE" id="PS51982"/>
    </source>
</evidence>
<keyword evidence="4 6" id="KW-0371">Homeobox</keyword>
<dbReference type="InterPro" id="IPR001356">
    <property type="entry name" value="HD"/>
</dbReference>
<proteinExistence type="predicted"/>
<feature type="compositionally biased region" description="Low complexity" evidence="8">
    <location>
        <begin position="56"/>
        <end position="67"/>
    </location>
</feature>
<feature type="domain" description="Homeobox" evidence="9">
    <location>
        <begin position="618"/>
        <end position="688"/>
    </location>
</feature>
<dbReference type="InterPro" id="IPR038224">
    <property type="entry name" value="SATB_ULD_sf"/>
</dbReference>
<feature type="DNA-binding region" description="Homeobox" evidence="6">
    <location>
        <begin position="292"/>
        <end position="361"/>
    </location>
</feature>
<feature type="region of interest" description="Disordered" evidence="8">
    <location>
        <begin position="51"/>
        <end position="70"/>
    </location>
</feature>
<feature type="region of interest" description="Disordered" evidence="8">
    <location>
        <begin position="407"/>
        <end position="533"/>
    </location>
</feature>
<dbReference type="GO" id="GO:0005634">
    <property type="term" value="C:nucleus"/>
    <property type="evidence" value="ECO:0007669"/>
    <property type="project" value="UniProtKB-SubCell"/>
</dbReference>
<dbReference type="FunFam" id="3.10.20.710:FF:000002">
    <property type="entry name" value="Defective proventriculus, isoform A"/>
    <property type="match status" value="1"/>
</dbReference>
<dbReference type="FunFam" id="1.10.10.60:FF:000169">
    <property type="entry name" value="DNA-binding protein SATB1"/>
    <property type="match status" value="2"/>
</dbReference>
<evidence type="ECO:0000256" key="7">
    <source>
        <dbReference type="RuleBase" id="RU000682"/>
    </source>
</evidence>
<feature type="compositionally biased region" description="Acidic residues" evidence="8">
    <location>
        <begin position="513"/>
        <end position="522"/>
    </location>
</feature>
<name>A0A8S3S6P3_MYTED</name>
<comment type="caution">
    <text evidence="11">The sequence shown here is derived from an EMBL/GenBank/DDBJ whole genome shotgun (WGS) entry which is preliminary data.</text>
</comment>
<dbReference type="Proteomes" id="UP000683360">
    <property type="component" value="Unassembled WGS sequence"/>
</dbReference>
<keyword evidence="5 6" id="KW-0539">Nucleus</keyword>
<accession>A0A8S3S6P3</accession>
<dbReference type="Gene3D" id="1.10.10.60">
    <property type="entry name" value="Homeodomain-like"/>
    <property type="match status" value="2"/>
</dbReference>
<feature type="region of interest" description="Disordered" evidence="8">
    <location>
        <begin position="246"/>
        <end position="285"/>
    </location>
</feature>
<evidence type="ECO:0000256" key="2">
    <source>
        <dbReference type="ARBA" id="ARBA00022843"/>
    </source>
</evidence>
<feature type="compositionally biased region" description="Low complexity" evidence="8">
    <location>
        <begin position="592"/>
        <end position="615"/>
    </location>
</feature>
<keyword evidence="12" id="KW-1185">Reference proteome</keyword>
<dbReference type="Pfam" id="PF16534">
    <property type="entry name" value="ULD"/>
    <property type="match status" value="1"/>
</dbReference>
<dbReference type="Gene3D" id="1.10.260.70">
    <property type="entry name" value="SATB, CULT domain"/>
    <property type="match status" value="1"/>
</dbReference>
<dbReference type="PANTHER" id="PTHR15116">
    <property type="entry name" value="DNA-BINDING PROTEIN SATB FAMILY MEMBER"/>
    <property type="match status" value="1"/>
</dbReference>
<dbReference type="GO" id="GO:0000981">
    <property type="term" value="F:DNA-binding transcription factor activity, RNA polymerase II-specific"/>
    <property type="evidence" value="ECO:0007669"/>
    <property type="project" value="TreeGrafter"/>
</dbReference>
<comment type="subcellular location">
    <subcellularLocation>
        <location evidence="6 7">Nucleus</location>
    </subcellularLocation>
</comment>
<dbReference type="SUPFAM" id="SSF46689">
    <property type="entry name" value="Homeodomain-like"/>
    <property type="match status" value="2"/>
</dbReference>
<reference evidence="11" key="1">
    <citation type="submission" date="2021-03" db="EMBL/GenBank/DDBJ databases">
        <authorList>
            <person name="Bekaert M."/>
        </authorList>
    </citation>
    <scope>NUCLEOTIDE SEQUENCE</scope>
</reference>
<keyword evidence="3 6" id="KW-0238">DNA-binding</keyword>
<evidence type="ECO:0000256" key="6">
    <source>
        <dbReference type="PROSITE-ProRule" id="PRU00108"/>
    </source>
</evidence>
<dbReference type="SMART" id="SM00389">
    <property type="entry name" value="HOX"/>
    <property type="match status" value="2"/>
</dbReference>
<dbReference type="CDD" id="cd00086">
    <property type="entry name" value="homeodomain"/>
    <property type="match status" value="2"/>
</dbReference>
<keyword evidence="2" id="KW-0832">Ubl conjugation</keyword>
<feature type="compositionally biased region" description="Low complexity" evidence="8">
    <location>
        <begin position="438"/>
        <end position="448"/>
    </location>
</feature>